<dbReference type="InterPro" id="IPR015424">
    <property type="entry name" value="PyrdxlP-dep_Trfase"/>
</dbReference>
<accession>X0SCX0</accession>
<evidence type="ECO:0000313" key="3">
    <source>
        <dbReference type="EMBL" id="GAF78869.1"/>
    </source>
</evidence>
<dbReference type="Pfam" id="PF02347">
    <property type="entry name" value="GDC-P"/>
    <property type="match status" value="1"/>
</dbReference>
<feature type="non-terminal residue" evidence="3">
    <location>
        <position position="100"/>
    </location>
</feature>
<organism evidence="3">
    <name type="scientific">marine sediment metagenome</name>
    <dbReference type="NCBI Taxonomy" id="412755"/>
    <lineage>
        <taxon>unclassified sequences</taxon>
        <taxon>metagenomes</taxon>
        <taxon>ecological metagenomes</taxon>
    </lineage>
</organism>
<proteinExistence type="predicted"/>
<dbReference type="PANTHER" id="PTHR42806">
    <property type="entry name" value="GLYCINE CLEAVAGE SYSTEM P-PROTEIN"/>
    <property type="match status" value="1"/>
</dbReference>
<evidence type="ECO:0000256" key="1">
    <source>
        <dbReference type="ARBA" id="ARBA00023002"/>
    </source>
</evidence>
<reference evidence="3" key="1">
    <citation type="journal article" date="2014" name="Front. Microbiol.">
        <title>High frequency of phylogenetically diverse reductive dehalogenase-homologous genes in deep subseafloor sedimentary metagenomes.</title>
        <authorList>
            <person name="Kawai M."/>
            <person name="Futagami T."/>
            <person name="Toyoda A."/>
            <person name="Takaki Y."/>
            <person name="Nishi S."/>
            <person name="Hori S."/>
            <person name="Arai W."/>
            <person name="Tsubouchi T."/>
            <person name="Morono Y."/>
            <person name="Uchiyama I."/>
            <person name="Ito T."/>
            <person name="Fujiyama A."/>
            <person name="Inagaki F."/>
            <person name="Takami H."/>
        </authorList>
    </citation>
    <scope>NUCLEOTIDE SEQUENCE</scope>
    <source>
        <strain evidence="3">Expedition CK06-06</strain>
    </source>
</reference>
<protein>
    <recommendedName>
        <fullName evidence="2">Glycine cleavage system P-protein N-terminal domain-containing protein</fullName>
    </recommendedName>
</protein>
<evidence type="ECO:0000259" key="2">
    <source>
        <dbReference type="Pfam" id="PF02347"/>
    </source>
</evidence>
<keyword evidence="1" id="KW-0560">Oxidoreductase</keyword>
<dbReference type="InterPro" id="IPR049315">
    <property type="entry name" value="GDC-P_N"/>
</dbReference>
<dbReference type="GO" id="GO:0004375">
    <property type="term" value="F:glycine dehydrogenase (decarboxylating) activity"/>
    <property type="evidence" value="ECO:0007669"/>
    <property type="project" value="InterPro"/>
</dbReference>
<comment type="caution">
    <text evidence="3">The sequence shown here is derived from an EMBL/GenBank/DDBJ whole genome shotgun (WGS) entry which is preliminary data.</text>
</comment>
<dbReference type="AlphaFoldDB" id="X0SCX0"/>
<dbReference type="PANTHER" id="PTHR42806:SF1">
    <property type="entry name" value="GLYCINE DEHYDROGENASE (DECARBOXYLATING)"/>
    <property type="match status" value="1"/>
</dbReference>
<feature type="domain" description="Glycine cleavage system P-protein N-terminal" evidence="2">
    <location>
        <begin position="7"/>
        <end position="100"/>
    </location>
</feature>
<name>X0SCX0_9ZZZZ</name>
<dbReference type="EMBL" id="BARS01003183">
    <property type="protein sequence ID" value="GAF78869.1"/>
    <property type="molecule type" value="Genomic_DNA"/>
</dbReference>
<dbReference type="SUPFAM" id="SSF53383">
    <property type="entry name" value="PLP-dependent transferases"/>
    <property type="match status" value="1"/>
</dbReference>
<gene>
    <name evidence="3" type="ORF">S01H1_06135</name>
</gene>
<dbReference type="GO" id="GO:0009116">
    <property type="term" value="P:nucleoside metabolic process"/>
    <property type="evidence" value="ECO:0007669"/>
    <property type="project" value="InterPro"/>
</dbReference>
<dbReference type="InterPro" id="IPR023010">
    <property type="entry name" value="GcvPA"/>
</dbReference>
<sequence>MTQPHPYIPATEAEEQEMLKAIGVRSFEELIKIIPPELRVNGELGLDSGLSEMEVSAELNRLGGMNRPAATGICFLGGGAYDHYTPEAVKAIVQRSEFYT</sequence>